<accession>A0A7X5LNB5</accession>
<evidence type="ECO:0000313" key="2">
    <source>
        <dbReference type="Proteomes" id="UP000470213"/>
    </source>
</evidence>
<protein>
    <submittedName>
        <fullName evidence="1">Uncharacterized protein</fullName>
    </submittedName>
</protein>
<dbReference type="EMBL" id="JAAAWN010000023">
    <property type="protein sequence ID" value="NDV92488.1"/>
    <property type="molecule type" value="Genomic_DNA"/>
</dbReference>
<evidence type="ECO:0000313" key="1">
    <source>
        <dbReference type="EMBL" id="NDV92488.1"/>
    </source>
</evidence>
<sequence>MLLCLLWFIPSAHAIKAGQYYYFISQQCVPKGPQTPKERGAVTPDLWLFEVSPAGLSDYFVHMNTDALSNYAEAGKAYLSDLEEEQAYTAGQSSDDNKKIQHDFMLQREAITLDALVDALSGFSQHQKEKGYYYRKILSLDKSDAMFKAVTKVQLIDFGVTEKLFLADYSSHYYLLDEKGKPLATPFISVDHKEALSQDIHPYKSPFNQYTRNGVCGERWVP</sequence>
<reference evidence="1 2" key="1">
    <citation type="submission" date="2020-01" db="EMBL/GenBank/DDBJ databases">
        <authorList>
            <person name="Chen J."/>
            <person name="Zhu S."/>
            <person name="Yang J."/>
        </authorList>
    </citation>
    <scope>NUCLEOTIDE SEQUENCE [LARGE SCALE GENOMIC DNA]</scope>
    <source>
        <strain evidence="1 2">345S023</strain>
    </source>
</reference>
<proteinExistence type="predicted"/>
<comment type="caution">
    <text evidence="1">The sequence shown here is derived from an EMBL/GenBank/DDBJ whole genome shotgun (WGS) entry which is preliminary data.</text>
</comment>
<gene>
    <name evidence="1" type="ORF">GTH32_15025</name>
</gene>
<name>A0A7X5LNB5_9ALTE</name>
<organism evidence="1 2">
    <name type="scientific">Alteromonas profundi</name>
    <dbReference type="NCBI Taxonomy" id="2696062"/>
    <lineage>
        <taxon>Bacteria</taxon>
        <taxon>Pseudomonadati</taxon>
        <taxon>Pseudomonadota</taxon>
        <taxon>Gammaproteobacteria</taxon>
        <taxon>Alteromonadales</taxon>
        <taxon>Alteromonadaceae</taxon>
        <taxon>Alteromonas/Salinimonas group</taxon>
        <taxon>Alteromonas</taxon>
    </lineage>
</organism>
<keyword evidence="2" id="KW-1185">Reference proteome</keyword>
<dbReference type="Proteomes" id="UP000470213">
    <property type="component" value="Unassembled WGS sequence"/>
</dbReference>
<dbReference type="AlphaFoldDB" id="A0A7X5LNB5"/>